<accession>A0A4Y7SU19</accession>
<evidence type="ECO:0000313" key="2">
    <source>
        <dbReference type="EMBL" id="TEB25094.1"/>
    </source>
</evidence>
<comment type="caution">
    <text evidence="2">The sequence shown here is derived from an EMBL/GenBank/DDBJ whole genome shotgun (WGS) entry which is preliminary data.</text>
</comment>
<keyword evidence="3" id="KW-1185">Reference proteome</keyword>
<protein>
    <submittedName>
        <fullName evidence="2">Calcium-dependent phosphotriesterase</fullName>
    </submittedName>
</protein>
<dbReference type="Pfam" id="PF08450">
    <property type="entry name" value="SGL"/>
    <property type="match status" value="1"/>
</dbReference>
<evidence type="ECO:0000313" key="3">
    <source>
        <dbReference type="Proteomes" id="UP000298030"/>
    </source>
</evidence>
<dbReference type="STRING" id="71717.A0A4Y7SU19"/>
<dbReference type="PANTHER" id="PTHR47064">
    <property type="entry name" value="PUTATIVE (AFU_ORTHOLOGUE AFUA_1G08990)-RELATED"/>
    <property type="match status" value="1"/>
</dbReference>
<gene>
    <name evidence="2" type="ORF">FA13DRAFT_1738719</name>
</gene>
<organism evidence="2 3">
    <name type="scientific">Coprinellus micaceus</name>
    <name type="common">Glistening ink-cap mushroom</name>
    <name type="synonym">Coprinus micaceus</name>
    <dbReference type="NCBI Taxonomy" id="71717"/>
    <lineage>
        <taxon>Eukaryota</taxon>
        <taxon>Fungi</taxon>
        <taxon>Dikarya</taxon>
        <taxon>Basidiomycota</taxon>
        <taxon>Agaricomycotina</taxon>
        <taxon>Agaricomycetes</taxon>
        <taxon>Agaricomycetidae</taxon>
        <taxon>Agaricales</taxon>
        <taxon>Agaricineae</taxon>
        <taxon>Psathyrellaceae</taxon>
        <taxon>Coprinellus</taxon>
    </lineage>
</organism>
<dbReference type="PANTHER" id="PTHR47064:SF2">
    <property type="entry name" value="SMP-30_GLUCONOLACTONASE_LRE-LIKE REGION DOMAIN-CONTAINING PROTEIN-RELATED"/>
    <property type="match status" value="1"/>
</dbReference>
<dbReference type="InterPro" id="IPR011042">
    <property type="entry name" value="6-blade_b-propeller_TolB-like"/>
</dbReference>
<proteinExistence type="predicted"/>
<dbReference type="Gene3D" id="2.120.10.30">
    <property type="entry name" value="TolB, C-terminal domain"/>
    <property type="match status" value="2"/>
</dbReference>
<dbReference type="OrthoDB" id="423498at2759"/>
<evidence type="ECO:0000259" key="1">
    <source>
        <dbReference type="Pfam" id="PF08450"/>
    </source>
</evidence>
<dbReference type="Proteomes" id="UP000298030">
    <property type="component" value="Unassembled WGS sequence"/>
</dbReference>
<feature type="domain" description="SMP-30/Gluconolactonase/LRE-like region" evidence="1">
    <location>
        <begin position="182"/>
        <end position="260"/>
    </location>
</feature>
<name>A0A4Y7SU19_COPMI</name>
<dbReference type="SUPFAM" id="SSF63829">
    <property type="entry name" value="Calcium-dependent phosphotriesterase"/>
    <property type="match status" value="1"/>
</dbReference>
<sequence>MDAVEAALASGQSSVNVAVQRLSLPDNVQMTNGGTGPYNGSLLLITSGRGSLPPSLVLVNPRSPYNTTVLLNNYYGRQFNSLNDGKIHPSGKIFFTDAPYGNVLGFRPAPAMPNQVYRFDPVTKDVRVVAGDFTICQWHCVRFCRNYRICVGRLVAPPNWQTDLNMFLLSHRSDTGSTGGSTRPSSIYAFDVDPITHAFTNRRIFAYSDTGIPDGLQVDAQGNVYSGADDGVHVWNSRGTLLGKFVTGQVSANMAFAGDGRLVILAETKVFVAKIAAKPSSVVYPR</sequence>
<dbReference type="InterPro" id="IPR013658">
    <property type="entry name" value="SGL"/>
</dbReference>
<reference evidence="2 3" key="1">
    <citation type="journal article" date="2019" name="Nat. Ecol. Evol.">
        <title>Megaphylogeny resolves global patterns of mushroom evolution.</title>
        <authorList>
            <person name="Varga T."/>
            <person name="Krizsan K."/>
            <person name="Foldi C."/>
            <person name="Dima B."/>
            <person name="Sanchez-Garcia M."/>
            <person name="Sanchez-Ramirez S."/>
            <person name="Szollosi G.J."/>
            <person name="Szarkandi J.G."/>
            <person name="Papp V."/>
            <person name="Albert L."/>
            <person name="Andreopoulos W."/>
            <person name="Angelini C."/>
            <person name="Antonin V."/>
            <person name="Barry K.W."/>
            <person name="Bougher N.L."/>
            <person name="Buchanan P."/>
            <person name="Buyck B."/>
            <person name="Bense V."/>
            <person name="Catcheside P."/>
            <person name="Chovatia M."/>
            <person name="Cooper J."/>
            <person name="Damon W."/>
            <person name="Desjardin D."/>
            <person name="Finy P."/>
            <person name="Geml J."/>
            <person name="Haridas S."/>
            <person name="Hughes K."/>
            <person name="Justo A."/>
            <person name="Karasinski D."/>
            <person name="Kautmanova I."/>
            <person name="Kiss B."/>
            <person name="Kocsube S."/>
            <person name="Kotiranta H."/>
            <person name="LaButti K.M."/>
            <person name="Lechner B.E."/>
            <person name="Liimatainen K."/>
            <person name="Lipzen A."/>
            <person name="Lukacs Z."/>
            <person name="Mihaltcheva S."/>
            <person name="Morgado L.N."/>
            <person name="Niskanen T."/>
            <person name="Noordeloos M.E."/>
            <person name="Ohm R.A."/>
            <person name="Ortiz-Santana B."/>
            <person name="Ovrebo C."/>
            <person name="Racz N."/>
            <person name="Riley R."/>
            <person name="Savchenko A."/>
            <person name="Shiryaev A."/>
            <person name="Soop K."/>
            <person name="Spirin V."/>
            <person name="Szebenyi C."/>
            <person name="Tomsovsky M."/>
            <person name="Tulloss R.E."/>
            <person name="Uehling J."/>
            <person name="Grigoriev I.V."/>
            <person name="Vagvolgyi C."/>
            <person name="Papp T."/>
            <person name="Martin F.M."/>
            <person name="Miettinen O."/>
            <person name="Hibbett D.S."/>
            <person name="Nagy L.G."/>
        </authorList>
    </citation>
    <scope>NUCLEOTIDE SEQUENCE [LARGE SCALE GENOMIC DNA]</scope>
    <source>
        <strain evidence="2 3">FP101781</strain>
    </source>
</reference>
<dbReference type="EMBL" id="QPFP01000060">
    <property type="protein sequence ID" value="TEB25094.1"/>
    <property type="molecule type" value="Genomic_DNA"/>
</dbReference>
<dbReference type="InterPro" id="IPR052988">
    <property type="entry name" value="Oryzine_lactonohydrolase"/>
</dbReference>
<dbReference type="AlphaFoldDB" id="A0A4Y7SU19"/>